<protein>
    <recommendedName>
        <fullName evidence="3">NmrA-like domain-containing protein</fullName>
    </recommendedName>
</protein>
<dbReference type="GO" id="GO:0016491">
    <property type="term" value="F:oxidoreductase activity"/>
    <property type="evidence" value="ECO:0007669"/>
    <property type="project" value="UniProtKB-KW"/>
</dbReference>
<dbReference type="InterPro" id="IPR036291">
    <property type="entry name" value="NAD(P)-bd_dom_sf"/>
</dbReference>
<reference evidence="5" key="3">
    <citation type="submission" date="2025-08" db="UniProtKB">
        <authorList>
            <consortium name="RefSeq"/>
        </authorList>
    </citation>
    <scope>IDENTIFICATION</scope>
    <source>
        <strain evidence="5">NI907</strain>
    </source>
</reference>
<dbReference type="SUPFAM" id="SSF51735">
    <property type="entry name" value="NAD(P)-binding Rossmann-fold domains"/>
    <property type="match status" value="1"/>
</dbReference>
<dbReference type="PANTHER" id="PTHR47706:SF9">
    <property type="entry name" value="NMRA-LIKE DOMAIN-CONTAINING PROTEIN-RELATED"/>
    <property type="match status" value="1"/>
</dbReference>
<reference evidence="5" key="1">
    <citation type="journal article" date="2019" name="Mol. Biol. Evol.">
        <title>Blast fungal genomes show frequent chromosomal changes, gene gains and losses, and effector gene turnover.</title>
        <authorList>
            <person name="Gomez Luciano L.B."/>
            <person name="Jason Tsai I."/>
            <person name="Chuma I."/>
            <person name="Tosa Y."/>
            <person name="Chen Y.H."/>
            <person name="Li J.Y."/>
            <person name="Li M.Y."/>
            <person name="Jade Lu M.Y."/>
            <person name="Nakayashiki H."/>
            <person name="Li W.H."/>
        </authorList>
    </citation>
    <scope>NUCLEOTIDE SEQUENCE</scope>
    <source>
        <strain evidence="5">NI907</strain>
    </source>
</reference>
<evidence type="ECO:0000313" key="5">
    <source>
        <dbReference type="RefSeq" id="XP_030986658.1"/>
    </source>
</evidence>
<proteinExistence type="predicted"/>
<dbReference type="Proteomes" id="UP000515153">
    <property type="component" value="Unplaced"/>
</dbReference>
<dbReference type="GeneID" id="41955552"/>
<reference evidence="5" key="2">
    <citation type="submission" date="2019-10" db="EMBL/GenBank/DDBJ databases">
        <authorList>
            <consortium name="NCBI Genome Project"/>
        </authorList>
    </citation>
    <scope>NUCLEOTIDE SEQUENCE</scope>
    <source>
        <strain evidence="5">NI907</strain>
    </source>
</reference>
<keyword evidence="1" id="KW-0521">NADP</keyword>
<evidence type="ECO:0000256" key="1">
    <source>
        <dbReference type="ARBA" id="ARBA00022857"/>
    </source>
</evidence>
<feature type="domain" description="NmrA-like" evidence="3">
    <location>
        <begin position="4"/>
        <end position="237"/>
    </location>
</feature>
<organism evidence="4 5">
    <name type="scientific">Pyricularia grisea</name>
    <name type="common">Crabgrass-specific blast fungus</name>
    <name type="synonym">Magnaporthe grisea</name>
    <dbReference type="NCBI Taxonomy" id="148305"/>
    <lineage>
        <taxon>Eukaryota</taxon>
        <taxon>Fungi</taxon>
        <taxon>Dikarya</taxon>
        <taxon>Ascomycota</taxon>
        <taxon>Pezizomycotina</taxon>
        <taxon>Sordariomycetes</taxon>
        <taxon>Sordariomycetidae</taxon>
        <taxon>Magnaporthales</taxon>
        <taxon>Pyriculariaceae</taxon>
        <taxon>Pyricularia</taxon>
    </lineage>
</organism>
<keyword evidence="4" id="KW-1185">Reference proteome</keyword>
<dbReference type="InterPro" id="IPR008030">
    <property type="entry name" value="NmrA-like"/>
</dbReference>
<dbReference type="Gene3D" id="3.90.25.10">
    <property type="entry name" value="UDP-galactose 4-epimerase, domain 1"/>
    <property type="match status" value="1"/>
</dbReference>
<gene>
    <name evidence="5" type="ORF">PgNI_00560</name>
</gene>
<dbReference type="KEGG" id="pgri:PgNI_00560"/>
<evidence type="ECO:0000259" key="3">
    <source>
        <dbReference type="Pfam" id="PF05368"/>
    </source>
</evidence>
<evidence type="ECO:0000313" key="4">
    <source>
        <dbReference type="Proteomes" id="UP000515153"/>
    </source>
</evidence>
<dbReference type="InterPro" id="IPR051609">
    <property type="entry name" value="NmrA/Isoflavone_reductase-like"/>
</dbReference>
<dbReference type="RefSeq" id="XP_030986658.1">
    <property type="nucleotide sequence ID" value="XM_031120638.1"/>
</dbReference>
<dbReference type="CDD" id="cd05259">
    <property type="entry name" value="PCBER_SDR_a"/>
    <property type="match status" value="1"/>
</dbReference>
<dbReference type="InterPro" id="IPR045312">
    <property type="entry name" value="PCBER-like"/>
</dbReference>
<name>A0A6P8BH78_PYRGI</name>
<sequence>MAIQKVVLVGANGDLGGAVLGGLVDAGSFQVAVLKRQSSSSSNDNLPPSVQLLTVPDSWTEPDLTATLRSAGADAVVACFALREDPPRAHLALASAAAAAGVRRYIPADFGSVDSRAPRARELVPLFGKKAAVRALLDSLAESTPTFSWTSIVCGHFFDWGLRENFLHVDLKARTHEILDQGEQRSSLSTLAQVGRAVVAILNKTDETRNRTVFIQSFCVSQNDVQAALEKATGTTAGDGEGQWKKTYIPAEQFIAEKVVLRDAGDKQAIEDLVFALGVIDGDWEKKDEFAMDLLGLQPEDLEKVVKDVVDEVEKQRGQ</sequence>
<dbReference type="PANTHER" id="PTHR47706">
    <property type="entry name" value="NMRA-LIKE FAMILY PROTEIN"/>
    <property type="match status" value="1"/>
</dbReference>
<evidence type="ECO:0000256" key="2">
    <source>
        <dbReference type="ARBA" id="ARBA00023002"/>
    </source>
</evidence>
<accession>A0A6P8BH78</accession>
<dbReference type="AlphaFoldDB" id="A0A6P8BH78"/>
<keyword evidence="2" id="KW-0560">Oxidoreductase</keyword>
<dbReference type="Pfam" id="PF05368">
    <property type="entry name" value="NmrA"/>
    <property type="match status" value="1"/>
</dbReference>
<dbReference type="Gene3D" id="3.40.50.720">
    <property type="entry name" value="NAD(P)-binding Rossmann-like Domain"/>
    <property type="match status" value="1"/>
</dbReference>